<dbReference type="Proteomes" id="UP000028545">
    <property type="component" value="Unassembled WGS sequence"/>
</dbReference>
<gene>
    <name evidence="3" type="ORF">SAPIO_CDS1824</name>
</gene>
<dbReference type="GeneID" id="27720896"/>
<keyword evidence="1" id="KW-0539">Nucleus</keyword>
<reference evidence="3 4" key="1">
    <citation type="journal article" date="2014" name="Genome Announc.">
        <title>Draft genome sequence of the pathogenic fungus Scedosporium apiospermum.</title>
        <authorList>
            <person name="Vandeputte P."/>
            <person name="Ghamrawi S."/>
            <person name="Rechenmann M."/>
            <person name="Iltis A."/>
            <person name="Giraud S."/>
            <person name="Fleury M."/>
            <person name="Thornton C."/>
            <person name="Delhaes L."/>
            <person name="Meyer W."/>
            <person name="Papon N."/>
            <person name="Bouchara J.P."/>
        </authorList>
    </citation>
    <scope>NUCLEOTIDE SEQUENCE [LARGE SCALE GENOMIC DNA]</scope>
    <source>
        <strain evidence="3 4">IHEM 14462</strain>
    </source>
</reference>
<dbReference type="InterPro" id="IPR001138">
    <property type="entry name" value="Zn2Cys6_DnaBD"/>
</dbReference>
<sequence length="391" mass="42335">MPVTSSGAVNSASQNAQGEAGPTMSTTSKPPRMRTACTECHAAKVRCSVGRTSKRRNDGSDIGAGRQRRSPSVTGALGSGRALGSPTPTSASSTTVTSTSTTIHALVPDTSEAESTRSMSPISYFVSTDKSDYNAPPIDFSDETFGWNWELPDNTNQPLPEEPGSATLLDGRAEKSHSSSSGDSTIVIEPSLPHSLFRGESDEGRERMAQLLSLCRMTYGLETHLQSRMGTLDEIMKLNKACLAEVVKLTSGKQKGQVCRCSFIMIATCLDIMLVLFEDVVRSSGLDPRGGGPRSDTRMPSLQFGVFELDPQEQLVITRRIPARELQKYRDVVRALAAEFQDPSADFFRKLMGQWCMSLTSRLGQLRVIDVEKSGESTVVVGTSYSQALFI</sequence>
<dbReference type="VEuPathDB" id="FungiDB:SAPIO_CDS1824"/>
<organism evidence="3 4">
    <name type="scientific">Pseudallescheria apiosperma</name>
    <name type="common">Scedosporium apiospermum</name>
    <dbReference type="NCBI Taxonomy" id="563466"/>
    <lineage>
        <taxon>Eukaryota</taxon>
        <taxon>Fungi</taxon>
        <taxon>Dikarya</taxon>
        <taxon>Ascomycota</taxon>
        <taxon>Pezizomycotina</taxon>
        <taxon>Sordariomycetes</taxon>
        <taxon>Hypocreomycetidae</taxon>
        <taxon>Microascales</taxon>
        <taxon>Microascaceae</taxon>
        <taxon>Scedosporium</taxon>
    </lineage>
</organism>
<keyword evidence="4" id="KW-1185">Reference proteome</keyword>
<evidence type="ECO:0000313" key="4">
    <source>
        <dbReference type="Proteomes" id="UP000028545"/>
    </source>
</evidence>
<dbReference type="EMBL" id="JOWA01000077">
    <property type="protein sequence ID" value="KEZ45502.1"/>
    <property type="molecule type" value="Genomic_DNA"/>
</dbReference>
<feature type="region of interest" description="Disordered" evidence="2">
    <location>
        <begin position="1"/>
        <end position="38"/>
    </location>
</feature>
<feature type="compositionally biased region" description="Polar residues" evidence="2">
    <location>
        <begin position="1"/>
        <end position="29"/>
    </location>
</feature>
<evidence type="ECO:0000256" key="2">
    <source>
        <dbReference type="SAM" id="MobiDB-lite"/>
    </source>
</evidence>
<dbReference type="OrthoDB" id="2328572at2759"/>
<dbReference type="RefSeq" id="XP_016645301.1">
    <property type="nucleotide sequence ID" value="XM_016785004.1"/>
</dbReference>
<evidence type="ECO:0000256" key="1">
    <source>
        <dbReference type="ARBA" id="ARBA00023242"/>
    </source>
</evidence>
<dbReference type="GO" id="GO:0000981">
    <property type="term" value="F:DNA-binding transcription factor activity, RNA polymerase II-specific"/>
    <property type="evidence" value="ECO:0007669"/>
    <property type="project" value="InterPro"/>
</dbReference>
<feature type="region of interest" description="Disordered" evidence="2">
    <location>
        <begin position="144"/>
        <end position="185"/>
    </location>
</feature>
<dbReference type="AlphaFoldDB" id="A0A084GDU0"/>
<dbReference type="HOGENOM" id="CLU_804218_0_0_1"/>
<protein>
    <submittedName>
        <fullName evidence="3">Uncharacterized protein</fullName>
    </submittedName>
</protein>
<feature type="compositionally biased region" description="Low complexity" evidence="2">
    <location>
        <begin position="85"/>
        <end position="102"/>
    </location>
</feature>
<evidence type="ECO:0000313" key="3">
    <source>
        <dbReference type="EMBL" id="KEZ45502.1"/>
    </source>
</evidence>
<dbReference type="KEGG" id="sapo:SAPIO_CDS1824"/>
<name>A0A084GDU0_PSEDA</name>
<proteinExistence type="predicted"/>
<dbReference type="OMA" id="WSHRRNS"/>
<accession>A0A084GDU0</accession>
<comment type="caution">
    <text evidence="3">The sequence shown here is derived from an EMBL/GenBank/DDBJ whole genome shotgun (WGS) entry which is preliminary data.</text>
</comment>
<dbReference type="GO" id="GO:0008270">
    <property type="term" value="F:zinc ion binding"/>
    <property type="evidence" value="ECO:0007669"/>
    <property type="project" value="InterPro"/>
</dbReference>
<dbReference type="CDD" id="cd00067">
    <property type="entry name" value="GAL4"/>
    <property type="match status" value="1"/>
</dbReference>
<feature type="region of interest" description="Disordered" evidence="2">
    <location>
        <begin position="51"/>
        <end position="118"/>
    </location>
</feature>